<accession>A0A2V3TQ66</accession>
<protein>
    <submittedName>
        <fullName evidence="3">Uncharacterized protein</fullName>
    </submittedName>
</protein>
<dbReference type="Proteomes" id="UP000248021">
    <property type="component" value="Unassembled WGS sequence"/>
</dbReference>
<feature type="signal peptide" evidence="2">
    <location>
        <begin position="1"/>
        <end position="28"/>
    </location>
</feature>
<organism evidence="3 4">
    <name type="scientific">Chelatococcus asaccharovorans</name>
    <dbReference type="NCBI Taxonomy" id="28210"/>
    <lineage>
        <taxon>Bacteria</taxon>
        <taxon>Pseudomonadati</taxon>
        <taxon>Pseudomonadota</taxon>
        <taxon>Alphaproteobacteria</taxon>
        <taxon>Hyphomicrobiales</taxon>
        <taxon>Chelatococcaceae</taxon>
        <taxon>Chelatococcus</taxon>
    </lineage>
</organism>
<gene>
    <name evidence="3" type="ORF">C7450_1289</name>
</gene>
<reference evidence="3 4" key="1">
    <citation type="submission" date="2018-05" db="EMBL/GenBank/DDBJ databases">
        <title>Genomic Encyclopedia of Type Strains, Phase IV (KMG-IV): sequencing the most valuable type-strain genomes for metagenomic binning, comparative biology and taxonomic classification.</title>
        <authorList>
            <person name="Goeker M."/>
        </authorList>
    </citation>
    <scope>NUCLEOTIDE SEQUENCE [LARGE SCALE GENOMIC DNA]</scope>
    <source>
        <strain evidence="3 4">DSM 6462</strain>
    </source>
</reference>
<sequence length="191" mass="19846">MICWLKPAIALCLAFALASCGSYGAGFAALPETSGWERLPVGRWLVEGIAPETMVVCRRPACADDAMVASFLLPDRLEGGADALRKAIFPNGFPRRAAPQAGAVPAAKTPPAKTPPAKTAAAKSRDEVKALDGTPFTGLVVTMRATADPNRHVVAVIAERPRPPGMEVVVSIAAREATARTNALKALGPAP</sequence>
<feature type="chain" id="PRO_5015847825" evidence="2">
    <location>
        <begin position="29"/>
        <end position="191"/>
    </location>
</feature>
<name>A0A2V3TQ66_9HYPH</name>
<evidence type="ECO:0000256" key="1">
    <source>
        <dbReference type="SAM" id="MobiDB-lite"/>
    </source>
</evidence>
<feature type="region of interest" description="Disordered" evidence="1">
    <location>
        <begin position="99"/>
        <end position="118"/>
    </location>
</feature>
<evidence type="ECO:0000256" key="2">
    <source>
        <dbReference type="SAM" id="SignalP"/>
    </source>
</evidence>
<proteinExistence type="predicted"/>
<keyword evidence="2" id="KW-0732">Signal</keyword>
<evidence type="ECO:0000313" key="3">
    <source>
        <dbReference type="EMBL" id="PXW50311.1"/>
    </source>
</evidence>
<dbReference type="RefSeq" id="WP_110378622.1">
    <property type="nucleotide sequence ID" value="NZ_JAHBRY010000001.1"/>
</dbReference>
<dbReference type="OrthoDB" id="8019715at2"/>
<dbReference type="AlphaFoldDB" id="A0A2V3TQ66"/>
<evidence type="ECO:0000313" key="4">
    <source>
        <dbReference type="Proteomes" id="UP000248021"/>
    </source>
</evidence>
<keyword evidence="4" id="KW-1185">Reference proteome</keyword>
<comment type="caution">
    <text evidence="3">The sequence shown here is derived from an EMBL/GenBank/DDBJ whole genome shotgun (WGS) entry which is preliminary data.</text>
</comment>
<dbReference type="EMBL" id="QJJK01000028">
    <property type="protein sequence ID" value="PXW50311.1"/>
    <property type="molecule type" value="Genomic_DNA"/>
</dbReference>
<dbReference type="PROSITE" id="PS51257">
    <property type="entry name" value="PROKAR_LIPOPROTEIN"/>
    <property type="match status" value="1"/>
</dbReference>